<dbReference type="PANTHER" id="PTHR13016">
    <property type="entry name" value="AMMECR1 HOMOLOG"/>
    <property type="match status" value="1"/>
</dbReference>
<evidence type="ECO:0000259" key="1">
    <source>
        <dbReference type="PROSITE" id="PS51112"/>
    </source>
</evidence>
<dbReference type="Gene3D" id="3.30.700.20">
    <property type="entry name" value="Hypothetical protein ph0010, domain 1"/>
    <property type="match status" value="1"/>
</dbReference>
<dbReference type="InterPro" id="IPR002733">
    <property type="entry name" value="AMMECR1_domain"/>
</dbReference>
<dbReference type="InterPro" id="IPR023473">
    <property type="entry name" value="AMMECR1"/>
</dbReference>
<evidence type="ECO:0000313" key="2">
    <source>
        <dbReference type="EMBL" id="KAK8887938.1"/>
    </source>
</evidence>
<dbReference type="InterPro" id="IPR027623">
    <property type="entry name" value="AmmeMemoSam_A"/>
</dbReference>
<protein>
    <recommendedName>
        <fullName evidence="1">AMMECR1 domain-containing protein</fullName>
    </recommendedName>
</protein>
<feature type="domain" description="AMMECR1" evidence="1">
    <location>
        <begin position="1"/>
        <end position="188"/>
    </location>
</feature>
<dbReference type="EMBL" id="JAPFFF010000006">
    <property type="protein sequence ID" value="KAK8887938.1"/>
    <property type="molecule type" value="Genomic_DNA"/>
</dbReference>
<dbReference type="NCBIfam" id="TIGR04335">
    <property type="entry name" value="AmmeMemoSam_A"/>
    <property type="match status" value="1"/>
</dbReference>
<evidence type="ECO:0000313" key="3">
    <source>
        <dbReference type="Proteomes" id="UP001470230"/>
    </source>
</evidence>
<dbReference type="Gene3D" id="3.30.1490.150">
    <property type="entry name" value="Hypothetical protein ph0010, domain 2"/>
    <property type="match status" value="1"/>
</dbReference>
<dbReference type="PROSITE" id="PS51112">
    <property type="entry name" value="AMMECR1"/>
    <property type="match status" value="1"/>
</dbReference>
<dbReference type="InterPro" id="IPR027485">
    <property type="entry name" value="AMMECR1_N"/>
</dbReference>
<name>A0ABR2KAN5_9EUKA</name>
<dbReference type="Pfam" id="PF01871">
    <property type="entry name" value="AMMECR1"/>
    <property type="match status" value="1"/>
</dbReference>
<comment type="caution">
    <text evidence="2">The sequence shown here is derived from an EMBL/GenBank/DDBJ whole genome shotgun (WGS) entry which is preliminary data.</text>
</comment>
<dbReference type="InterPro" id="IPR036071">
    <property type="entry name" value="AMMECR1_dom_sf"/>
</dbReference>
<sequence>MAATKELCFLCFEHLQNALSKEKTDKVSKAVIDSSNHEQYPMFVTFNKDDDLRGCIGSFAPLPLYKGLQDTTIDSAFHDPRFPKMKLSELPHLTCEISLLFQFEKVSDPLDWEIGKHGIILRLDHRQSTYLPEVAQEQGWDKMQTLSHLARKGGFRGQYDQSALERSQVERYQSSVAIATWQEYQDFLKTH</sequence>
<proteinExistence type="predicted"/>
<dbReference type="SUPFAM" id="SSF143447">
    <property type="entry name" value="AMMECR1-like"/>
    <property type="match status" value="1"/>
</dbReference>
<dbReference type="NCBIfam" id="TIGR00296">
    <property type="entry name" value="TIGR00296 family protein"/>
    <property type="match status" value="1"/>
</dbReference>
<keyword evidence="3" id="KW-1185">Reference proteome</keyword>
<accession>A0ABR2KAN5</accession>
<dbReference type="PANTHER" id="PTHR13016:SF0">
    <property type="entry name" value="AMME SYNDROME CANDIDATE GENE 1 PROTEIN"/>
    <property type="match status" value="1"/>
</dbReference>
<dbReference type="Proteomes" id="UP001470230">
    <property type="component" value="Unassembled WGS sequence"/>
</dbReference>
<gene>
    <name evidence="2" type="ORF">M9Y10_038997</name>
</gene>
<reference evidence="2 3" key="1">
    <citation type="submission" date="2024-04" db="EMBL/GenBank/DDBJ databases">
        <title>Tritrichomonas musculus Genome.</title>
        <authorList>
            <person name="Alves-Ferreira E."/>
            <person name="Grigg M."/>
            <person name="Lorenzi H."/>
            <person name="Galac M."/>
        </authorList>
    </citation>
    <scope>NUCLEOTIDE SEQUENCE [LARGE SCALE GENOMIC DNA]</scope>
    <source>
        <strain evidence="2 3">EAF2021</strain>
    </source>
</reference>
<organism evidence="2 3">
    <name type="scientific">Tritrichomonas musculus</name>
    <dbReference type="NCBI Taxonomy" id="1915356"/>
    <lineage>
        <taxon>Eukaryota</taxon>
        <taxon>Metamonada</taxon>
        <taxon>Parabasalia</taxon>
        <taxon>Tritrichomonadida</taxon>
        <taxon>Tritrichomonadidae</taxon>
        <taxon>Tritrichomonas</taxon>
    </lineage>
</organism>